<evidence type="ECO:0000313" key="2">
    <source>
        <dbReference type="RefSeq" id="XP_052126618.1"/>
    </source>
</evidence>
<dbReference type="AlphaFoldDB" id="A0A9C6X0T1"/>
<dbReference type="Proteomes" id="UP000504606">
    <property type="component" value="Unplaced"/>
</dbReference>
<protein>
    <submittedName>
        <fullName evidence="2">Uncharacterized protein LOC127750101</fullName>
    </submittedName>
</protein>
<reference evidence="2" key="1">
    <citation type="submission" date="2025-08" db="UniProtKB">
        <authorList>
            <consortium name="RefSeq"/>
        </authorList>
    </citation>
    <scope>IDENTIFICATION</scope>
    <source>
        <tissue evidence="2">Whole organism</tissue>
    </source>
</reference>
<accession>A0A9C6X0T1</accession>
<dbReference type="GeneID" id="127750101"/>
<dbReference type="RefSeq" id="XP_052126618.1">
    <property type="nucleotide sequence ID" value="XM_052270658.1"/>
</dbReference>
<dbReference type="KEGG" id="foc:127750101"/>
<proteinExistence type="predicted"/>
<sequence length="114" mass="12626">MEDLLRVWDLEVLLPRLAGCGVFDTEALLLIKPEHSKRIFQEDELGLELKFFSKLKEYRSTLEQPVSPIVWAVCGSSESVTFEVDPGIAGRSSLAAPAVASNSKRLSGSFEDEQ</sequence>
<name>A0A9C6X0T1_FRAOC</name>
<evidence type="ECO:0000313" key="1">
    <source>
        <dbReference type="Proteomes" id="UP000504606"/>
    </source>
</evidence>
<keyword evidence="1" id="KW-1185">Reference proteome</keyword>
<gene>
    <name evidence="2" type="primary">LOC127750101</name>
</gene>
<organism evidence="1 2">
    <name type="scientific">Frankliniella occidentalis</name>
    <name type="common">Western flower thrips</name>
    <name type="synonym">Euthrips occidentalis</name>
    <dbReference type="NCBI Taxonomy" id="133901"/>
    <lineage>
        <taxon>Eukaryota</taxon>
        <taxon>Metazoa</taxon>
        <taxon>Ecdysozoa</taxon>
        <taxon>Arthropoda</taxon>
        <taxon>Hexapoda</taxon>
        <taxon>Insecta</taxon>
        <taxon>Pterygota</taxon>
        <taxon>Neoptera</taxon>
        <taxon>Paraneoptera</taxon>
        <taxon>Thysanoptera</taxon>
        <taxon>Terebrantia</taxon>
        <taxon>Thripoidea</taxon>
        <taxon>Thripidae</taxon>
        <taxon>Frankliniella</taxon>
    </lineage>
</organism>